<dbReference type="FunFam" id="3.40.50.150:FF:000786">
    <property type="entry name" value="Predicted protein"/>
    <property type="match status" value="1"/>
</dbReference>
<dbReference type="InterPro" id="IPR051419">
    <property type="entry name" value="Lys/N-term_MeTrsfase_sf"/>
</dbReference>
<gene>
    <name evidence="5" type="ORF">THAPSDRAFT_36735</name>
</gene>
<dbReference type="CDD" id="cd02440">
    <property type="entry name" value="AdoMet_MTases"/>
    <property type="match status" value="1"/>
</dbReference>
<comment type="similarity">
    <text evidence="1">Belongs to the methyltransferase superfamily.</text>
</comment>
<dbReference type="SUPFAM" id="SSF53335">
    <property type="entry name" value="S-adenosyl-L-methionine-dependent methyltransferases"/>
    <property type="match status" value="1"/>
</dbReference>
<dbReference type="Gene3D" id="3.40.50.150">
    <property type="entry name" value="Vaccinia Virus protein VP39"/>
    <property type="match status" value="1"/>
</dbReference>
<dbReference type="Proteomes" id="UP000001449">
    <property type="component" value="Chromosome 11"/>
</dbReference>
<accession>B8LC22</accession>
<dbReference type="RefSeq" id="XP_002296447.1">
    <property type="nucleotide sequence ID" value="XM_002296411.1"/>
</dbReference>
<dbReference type="InterPro" id="IPR025714">
    <property type="entry name" value="Methyltranfer_dom"/>
</dbReference>
<dbReference type="PANTHER" id="PTHR12176">
    <property type="entry name" value="SAM-DEPENDENT METHYLTRANSFERASE SUPERFAMILY PROTEIN"/>
    <property type="match status" value="1"/>
</dbReference>
<keyword evidence="6" id="KW-1185">Reference proteome</keyword>
<dbReference type="KEGG" id="tps:THAPSDRAFT_36735"/>
<dbReference type="eggNOG" id="KOG2352">
    <property type="taxonomic scope" value="Eukaryota"/>
</dbReference>
<dbReference type="PANTHER" id="PTHR12176:SF79">
    <property type="entry name" value="METHYLTRANSFERASE TYPE 11 DOMAIN-CONTAINING PROTEIN"/>
    <property type="match status" value="1"/>
</dbReference>
<feature type="non-terminal residue" evidence="5">
    <location>
        <position position="175"/>
    </location>
</feature>
<evidence type="ECO:0000256" key="1">
    <source>
        <dbReference type="ARBA" id="ARBA00008361"/>
    </source>
</evidence>
<dbReference type="GO" id="GO:0032259">
    <property type="term" value="P:methylation"/>
    <property type="evidence" value="ECO:0007669"/>
    <property type="project" value="UniProtKB-KW"/>
</dbReference>
<dbReference type="AlphaFoldDB" id="B8LC22"/>
<name>B8LC22_THAPS</name>
<dbReference type="GO" id="GO:0008168">
    <property type="term" value="F:methyltransferase activity"/>
    <property type="evidence" value="ECO:0007669"/>
    <property type="project" value="UniProtKB-KW"/>
</dbReference>
<evidence type="ECO:0000256" key="3">
    <source>
        <dbReference type="ARBA" id="ARBA00022679"/>
    </source>
</evidence>
<evidence type="ECO:0000259" key="4">
    <source>
        <dbReference type="Pfam" id="PF13847"/>
    </source>
</evidence>
<sequence length="175" mass="19897">MASYGKQSYWNERYARETDPCDWITGWDLSHPTHTVEFPSRDEARVLNVGSGNSVLSAEMLKRGFMDIVNIDYSKVVVEQMKQKYDTDFLSDIPSMTFEYGDITKGVQHSDEAFDLIICKKTLDVILCSAGSVADARAMMSECFRLLNKEHGVMIIVSSAKPEDRAVYFENDPWT</sequence>
<dbReference type="Pfam" id="PF13847">
    <property type="entry name" value="Methyltransf_31"/>
    <property type="match status" value="1"/>
</dbReference>
<feature type="domain" description="Methyltransferase" evidence="4">
    <location>
        <begin position="42"/>
        <end position="156"/>
    </location>
</feature>
<reference evidence="5 6" key="1">
    <citation type="journal article" date="2004" name="Science">
        <title>The genome of the diatom Thalassiosira pseudonana: ecology, evolution, and metabolism.</title>
        <authorList>
            <person name="Armbrust E.V."/>
            <person name="Berges J.A."/>
            <person name="Bowler C."/>
            <person name="Green B.R."/>
            <person name="Martinez D."/>
            <person name="Putnam N.H."/>
            <person name="Zhou S."/>
            <person name="Allen A.E."/>
            <person name="Apt K.E."/>
            <person name="Bechner M."/>
            <person name="Brzezinski M.A."/>
            <person name="Chaal B.K."/>
            <person name="Chiovitti A."/>
            <person name="Davis A.K."/>
            <person name="Demarest M.S."/>
            <person name="Detter J.C."/>
            <person name="Glavina T."/>
            <person name="Goodstein D."/>
            <person name="Hadi M.Z."/>
            <person name="Hellsten U."/>
            <person name="Hildebrand M."/>
            <person name="Jenkins B.D."/>
            <person name="Jurka J."/>
            <person name="Kapitonov V.V."/>
            <person name="Kroger N."/>
            <person name="Lau W.W."/>
            <person name="Lane T.W."/>
            <person name="Larimer F.W."/>
            <person name="Lippmeier J.C."/>
            <person name="Lucas S."/>
            <person name="Medina M."/>
            <person name="Montsant A."/>
            <person name="Obornik M."/>
            <person name="Parker M.S."/>
            <person name="Palenik B."/>
            <person name="Pazour G.J."/>
            <person name="Richardson P.M."/>
            <person name="Rynearson T.A."/>
            <person name="Saito M.A."/>
            <person name="Schwartz D.C."/>
            <person name="Thamatrakoln K."/>
            <person name="Valentin K."/>
            <person name="Vardi A."/>
            <person name="Wilkerson F.P."/>
            <person name="Rokhsar D.S."/>
        </authorList>
    </citation>
    <scope>NUCLEOTIDE SEQUENCE [LARGE SCALE GENOMIC DNA]</scope>
    <source>
        <strain evidence="5 6">CCMP1335</strain>
    </source>
</reference>
<proteinExistence type="inferred from homology"/>
<evidence type="ECO:0000256" key="2">
    <source>
        <dbReference type="ARBA" id="ARBA00022603"/>
    </source>
</evidence>
<dbReference type="HOGENOM" id="CLU_065920_4_1_1"/>
<protein>
    <recommendedName>
        <fullName evidence="4">Methyltransferase domain-containing protein</fullName>
    </recommendedName>
</protein>
<reference evidence="5 6" key="2">
    <citation type="journal article" date="2008" name="Nature">
        <title>The Phaeodactylum genome reveals the evolutionary history of diatom genomes.</title>
        <authorList>
            <person name="Bowler C."/>
            <person name="Allen A.E."/>
            <person name="Badger J.H."/>
            <person name="Grimwood J."/>
            <person name="Jabbari K."/>
            <person name="Kuo A."/>
            <person name="Maheswari U."/>
            <person name="Martens C."/>
            <person name="Maumus F."/>
            <person name="Otillar R.P."/>
            <person name="Rayko E."/>
            <person name="Salamov A."/>
            <person name="Vandepoele K."/>
            <person name="Beszteri B."/>
            <person name="Gruber A."/>
            <person name="Heijde M."/>
            <person name="Katinka M."/>
            <person name="Mock T."/>
            <person name="Valentin K."/>
            <person name="Verret F."/>
            <person name="Berges J.A."/>
            <person name="Brownlee C."/>
            <person name="Cadoret J.P."/>
            <person name="Chiovitti A."/>
            <person name="Choi C.J."/>
            <person name="Coesel S."/>
            <person name="De Martino A."/>
            <person name="Detter J.C."/>
            <person name="Durkin C."/>
            <person name="Falciatore A."/>
            <person name="Fournet J."/>
            <person name="Haruta M."/>
            <person name="Huysman M.J."/>
            <person name="Jenkins B.D."/>
            <person name="Jiroutova K."/>
            <person name="Jorgensen R.E."/>
            <person name="Joubert Y."/>
            <person name="Kaplan A."/>
            <person name="Kroger N."/>
            <person name="Kroth P.G."/>
            <person name="La Roche J."/>
            <person name="Lindquist E."/>
            <person name="Lommer M."/>
            <person name="Martin-Jezequel V."/>
            <person name="Lopez P.J."/>
            <person name="Lucas S."/>
            <person name="Mangogna M."/>
            <person name="McGinnis K."/>
            <person name="Medlin L.K."/>
            <person name="Montsant A."/>
            <person name="Oudot-Le Secq M.P."/>
            <person name="Napoli C."/>
            <person name="Obornik M."/>
            <person name="Parker M.S."/>
            <person name="Petit J.L."/>
            <person name="Porcel B.M."/>
            <person name="Poulsen N."/>
            <person name="Robison M."/>
            <person name="Rychlewski L."/>
            <person name="Rynearson T.A."/>
            <person name="Schmutz J."/>
            <person name="Shapiro H."/>
            <person name="Siaut M."/>
            <person name="Stanley M."/>
            <person name="Sussman M.R."/>
            <person name="Taylor A.R."/>
            <person name="Vardi A."/>
            <person name="von Dassow P."/>
            <person name="Vyverman W."/>
            <person name="Willis A."/>
            <person name="Wyrwicz L.S."/>
            <person name="Rokhsar D.S."/>
            <person name="Weissenbach J."/>
            <person name="Armbrust E.V."/>
            <person name="Green B.R."/>
            <person name="Van de Peer Y."/>
            <person name="Grigoriev I.V."/>
        </authorList>
    </citation>
    <scope>NUCLEOTIDE SEQUENCE [LARGE SCALE GENOMIC DNA]</scope>
    <source>
        <strain evidence="5 6">CCMP1335</strain>
    </source>
</reference>
<dbReference type="OMA" id="VRMPHLS"/>
<dbReference type="GeneID" id="7448341"/>
<dbReference type="InterPro" id="IPR029063">
    <property type="entry name" value="SAM-dependent_MTases_sf"/>
</dbReference>
<dbReference type="EMBL" id="DS999415">
    <property type="protein sequence ID" value="EED87143.1"/>
    <property type="molecule type" value="Genomic_DNA"/>
</dbReference>
<dbReference type="InParanoid" id="B8LC22"/>
<keyword evidence="3" id="KW-0808">Transferase</keyword>
<keyword evidence="2" id="KW-0489">Methyltransferase</keyword>
<evidence type="ECO:0000313" key="6">
    <source>
        <dbReference type="Proteomes" id="UP000001449"/>
    </source>
</evidence>
<dbReference type="PaxDb" id="35128-Thaps36735"/>
<organism evidence="5 6">
    <name type="scientific">Thalassiosira pseudonana</name>
    <name type="common">Marine diatom</name>
    <name type="synonym">Cyclotella nana</name>
    <dbReference type="NCBI Taxonomy" id="35128"/>
    <lineage>
        <taxon>Eukaryota</taxon>
        <taxon>Sar</taxon>
        <taxon>Stramenopiles</taxon>
        <taxon>Ochrophyta</taxon>
        <taxon>Bacillariophyta</taxon>
        <taxon>Coscinodiscophyceae</taxon>
        <taxon>Thalassiosirophycidae</taxon>
        <taxon>Thalassiosirales</taxon>
        <taxon>Thalassiosiraceae</taxon>
        <taxon>Thalassiosira</taxon>
    </lineage>
</organism>
<evidence type="ECO:0000313" key="5">
    <source>
        <dbReference type="EMBL" id="EED87143.1"/>
    </source>
</evidence>